<dbReference type="SMART" id="SM00174">
    <property type="entry name" value="RHO"/>
    <property type="match status" value="1"/>
</dbReference>
<keyword evidence="1" id="KW-0547">Nucleotide-binding</keyword>
<accession>A0ABR2KRV5</accession>
<reference evidence="2 3" key="1">
    <citation type="submission" date="2024-04" db="EMBL/GenBank/DDBJ databases">
        <title>Tritrichomonas musculus Genome.</title>
        <authorList>
            <person name="Alves-Ferreira E."/>
            <person name="Grigg M."/>
            <person name="Lorenzi H."/>
            <person name="Galac M."/>
        </authorList>
    </citation>
    <scope>NUCLEOTIDE SEQUENCE [LARGE SCALE GENOMIC DNA]</scope>
    <source>
        <strain evidence="2 3">EAF2021</strain>
    </source>
</reference>
<dbReference type="Pfam" id="PF00071">
    <property type="entry name" value="Ras"/>
    <property type="match status" value="1"/>
</dbReference>
<dbReference type="PROSITE" id="PS51420">
    <property type="entry name" value="RHO"/>
    <property type="match status" value="1"/>
</dbReference>
<evidence type="ECO:0000256" key="1">
    <source>
        <dbReference type="ARBA" id="ARBA00022741"/>
    </source>
</evidence>
<protein>
    <submittedName>
        <fullName evidence="2">Uncharacterized protein</fullName>
    </submittedName>
</protein>
<dbReference type="SUPFAM" id="SSF52540">
    <property type="entry name" value="P-loop containing nucleoside triphosphate hydrolases"/>
    <property type="match status" value="1"/>
</dbReference>
<dbReference type="PROSITE" id="PS51421">
    <property type="entry name" value="RAS"/>
    <property type="match status" value="1"/>
</dbReference>
<dbReference type="SMART" id="SM00173">
    <property type="entry name" value="RAS"/>
    <property type="match status" value="1"/>
</dbReference>
<keyword evidence="3" id="KW-1185">Reference proteome</keyword>
<dbReference type="InterPro" id="IPR001806">
    <property type="entry name" value="Small_GTPase"/>
</dbReference>
<dbReference type="PRINTS" id="PR00449">
    <property type="entry name" value="RASTRNSFRMNG"/>
</dbReference>
<gene>
    <name evidence="2" type="ORF">M9Y10_021976</name>
</gene>
<dbReference type="NCBIfam" id="TIGR00231">
    <property type="entry name" value="small_GTP"/>
    <property type="match status" value="1"/>
</dbReference>
<dbReference type="InterPro" id="IPR005225">
    <property type="entry name" value="Small_GTP-bd"/>
</dbReference>
<dbReference type="PROSITE" id="PS51419">
    <property type="entry name" value="RAB"/>
    <property type="match status" value="1"/>
</dbReference>
<comment type="caution">
    <text evidence="2">The sequence shown here is derived from an EMBL/GenBank/DDBJ whole genome shotgun (WGS) entry which is preliminary data.</text>
</comment>
<name>A0ABR2KRV5_9EUKA</name>
<dbReference type="PANTHER" id="PTHR47978">
    <property type="match status" value="1"/>
</dbReference>
<dbReference type="Gene3D" id="3.40.50.300">
    <property type="entry name" value="P-loop containing nucleotide triphosphate hydrolases"/>
    <property type="match status" value="1"/>
</dbReference>
<sequence length="232" mass="25796">MEASNGQIVKVIFIGEASVGKTSIINRFLNKAFSYETAPTIGAGMTPIQLKIDDTNYLVHVWDTAGTPQYRSVVPMFCRDTDIAIIVYDVTNKSSFDKINEWYEFVHKNSDPSFIIVGNKIDLVYGSEFSAKSPVMENVIEKDKNDNENENIQSTGISVREVDKNAAMQLAESLSASYFETSCLTQEGINELKEGICQVISTIDISSLKYAKGRSGSQNIKMQTLQKKKCNC</sequence>
<dbReference type="EMBL" id="JAPFFF010000003">
    <property type="protein sequence ID" value="KAK8893553.1"/>
    <property type="molecule type" value="Genomic_DNA"/>
</dbReference>
<proteinExistence type="predicted"/>
<evidence type="ECO:0000313" key="3">
    <source>
        <dbReference type="Proteomes" id="UP001470230"/>
    </source>
</evidence>
<dbReference type="CDD" id="cd00154">
    <property type="entry name" value="Rab"/>
    <property type="match status" value="1"/>
</dbReference>
<dbReference type="Proteomes" id="UP001470230">
    <property type="component" value="Unassembled WGS sequence"/>
</dbReference>
<evidence type="ECO:0000313" key="2">
    <source>
        <dbReference type="EMBL" id="KAK8893553.1"/>
    </source>
</evidence>
<organism evidence="2 3">
    <name type="scientific">Tritrichomonas musculus</name>
    <dbReference type="NCBI Taxonomy" id="1915356"/>
    <lineage>
        <taxon>Eukaryota</taxon>
        <taxon>Metamonada</taxon>
        <taxon>Parabasalia</taxon>
        <taxon>Tritrichomonadida</taxon>
        <taxon>Tritrichomonadidae</taxon>
        <taxon>Tritrichomonas</taxon>
    </lineage>
</organism>
<dbReference type="InterPro" id="IPR027417">
    <property type="entry name" value="P-loop_NTPase"/>
</dbReference>
<dbReference type="SMART" id="SM00175">
    <property type="entry name" value="RAB"/>
    <property type="match status" value="1"/>
</dbReference>